<organism evidence="7 8">
    <name type="scientific">Rubroshorea leprosula</name>
    <dbReference type="NCBI Taxonomy" id="152421"/>
    <lineage>
        <taxon>Eukaryota</taxon>
        <taxon>Viridiplantae</taxon>
        <taxon>Streptophyta</taxon>
        <taxon>Embryophyta</taxon>
        <taxon>Tracheophyta</taxon>
        <taxon>Spermatophyta</taxon>
        <taxon>Magnoliopsida</taxon>
        <taxon>eudicotyledons</taxon>
        <taxon>Gunneridae</taxon>
        <taxon>Pentapetalae</taxon>
        <taxon>rosids</taxon>
        <taxon>malvids</taxon>
        <taxon>Malvales</taxon>
        <taxon>Dipterocarpaceae</taxon>
        <taxon>Rubroshorea</taxon>
    </lineage>
</organism>
<dbReference type="SUPFAM" id="SSF55681">
    <property type="entry name" value="Class II aaRS and biotin synthetases"/>
    <property type="match status" value="1"/>
</dbReference>
<dbReference type="CDD" id="cd04318">
    <property type="entry name" value="EcAsnRS_like_N"/>
    <property type="match status" value="1"/>
</dbReference>
<dbReference type="GO" id="GO:0005524">
    <property type="term" value="F:ATP binding"/>
    <property type="evidence" value="ECO:0007669"/>
    <property type="project" value="UniProtKB-KW"/>
</dbReference>
<keyword evidence="1" id="KW-0436">Ligase</keyword>
<evidence type="ECO:0000256" key="3">
    <source>
        <dbReference type="ARBA" id="ARBA00022840"/>
    </source>
</evidence>
<keyword evidence="3" id="KW-0067">ATP-binding</keyword>
<accession>A0AAV5HLQ0</accession>
<evidence type="ECO:0000256" key="1">
    <source>
        <dbReference type="ARBA" id="ARBA00022598"/>
    </source>
</evidence>
<dbReference type="InterPro" id="IPR012340">
    <property type="entry name" value="NA-bd_OB-fold"/>
</dbReference>
<dbReference type="Gene3D" id="2.40.50.140">
    <property type="entry name" value="Nucleic acid-binding proteins"/>
    <property type="match status" value="1"/>
</dbReference>
<evidence type="ECO:0000256" key="4">
    <source>
        <dbReference type="ARBA" id="ARBA00022917"/>
    </source>
</evidence>
<evidence type="ECO:0000313" key="8">
    <source>
        <dbReference type="Proteomes" id="UP001054252"/>
    </source>
</evidence>
<dbReference type="Proteomes" id="UP001054252">
    <property type="component" value="Unassembled WGS sequence"/>
</dbReference>
<feature type="domain" description="Aminoacyl-tRNA synthetase class II (D/K/N)" evidence="6">
    <location>
        <begin position="363"/>
        <end position="532"/>
    </location>
</feature>
<dbReference type="PANTHER" id="PTHR22594:SF36">
    <property type="entry name" value="ASPARAGINE--TRNA LIGASE, CYTOPLASMIC 2"/>
    <property type="match status" value="1"/>
</dbReference>
<reference evidence="7 8" key="1">
    <citation type="journal article" date="2021" name="Commun. Biol.">
        <title>The genome of Shorea leprosula (Dipterocarpaceae) highlights the ecological relevance of drought in aseasonal tropical rainforests.</title>
        <authorList>
            <person name="Ng K.K.S."/>
            <person name="Kobayashi M.J."/>
            <person name="Fawcett J.A."/>
            <person name="Hatakeyama M."/>
            <person name="Paape T."/>
            <person name="Ng C.H."/>
            <person name="Ang C.C."/>
            <person name="Tnah L.H."/>
            <person name="Lee C.T."/>
            <person name="Nishiyama T."/>
            <person name="Sese J."/>
            <person name="O'Brien M.J."/>
            <person name="Copetti D."/>
            <person name="Mohd Noor M.I."/>
            <person name="Ong R.C."/>
            <person name="Putra M."/>
            <person name="Sireger I.Z."/>
            <person name="Indrioko S."/>
            <person name="Kosugi Y."/>
            <person name="Izuno A."/>
            <person name="Isagi Y."/>
            <person name="Lee S.L."/>
            <person name="Shimizu K.K."/>
        </authorList>
    </citation>
    <scope>NUCLEOTIDE SEQUENCE [LARGE SCALE GENOMIC DNA]</scope>
    <source>
        <strain evidence="7">214</strain>
    </source>
</reference>
<sequence>MLEKVVIGGWVRSSKVEKKEPAAASPKDVSCAESLQSRIPFFGTIIKFLAGSASEPAVREKLEQPYSILFLQINDGSCATSLQVVVHSAIARVSVSQLLPTGTCILAEGVLQEFSAEGDQQKPSAKEKQAIELTVEKILHVGTVQNSYPLSEKRLPLDSLRDCSHFRPRTTTVASITRIRCALTLATHTFFQSHGFLHVEAPIITITDCEGFSNKFQVTTLFQRTIKEEPNAGNETQGISLETVKVAIKEKTDLVEQLKRSESNQEALAIAVKDPRKTNELAQQLEAREKSKPGTAVKGYGVNFNEDLFSRQTYLTVSGHLHLESYACSLGHDAIRCADDYFRFLCKWILDKCSTTDVDFLTKRTNKTIIKRLQSHMENSSEKITYKEVVDRLRKVTDKEFETELQWGVALTAEHLSYLADVIYKKRVIIYNYPKELKPFYVRLNDDRCTVAAFEMVLPEVGTLITGSQNEERVNMLNARIKEFKLPRDQYEWYLDLRRHGTVKHSGFSLAFDLMVLLTTGLTDVKDTIPFLRSDSKKINN</sequence>
<dbReference type="PANTHER" id="PTHR22594">
    <property type="entry name" value="ASPARTYL/LYSYL-TRNA SYNTHETASE"/>
    <property type="match status" value="1"/>
</dbReference>
<keyword evidence="5" id="KW-0030">Aminoacyl-tRNA synthetase</keyword>
<dbReference type="Gene3D" id="3.30.930.10">
    <property type="entry name" value="Bira Bifunctional Protein, Domain 2"/>
    <property type="match status" value="2"/>
</dbReference>
<dbReference type="EMBL" id="BPVZ01000001">
    <property type="protein sequence ID" value="GKU85930.1"/>
    <property type="molecule type" value="Genomic_DNA"/>
</dbReference>
<comment type="caution">
    <text evidence="7">The sequence shown here is derived from an EMBL/GenBank/DDBJ whole genome shotgun (WGS) entry which is preliminary data.</text>
</comment>
<dbReference type="GO" id="GO:0004816">
    <property type="term" value="F:asparagine-tRNA ligase activity"/>
    <property type="evidence" value="ECO:0007669"/>
    <property type="project" value="TreeGrafter"/>
</dbReference>
<proteinExistence type="predicted"/>
<dbReference type="GO" id="GO:0006421">
    <property type="term" value="P:asparaginyl-tRNA aminoacylation"/>
    <property type="evidence" value="ECO:0007669"/>
    <property type="project" value="TreeGrafter"/>
</dbReference>
<gene>
    <name evidence="7" type="ORF">SLEP1_g529</name>
</gene>
<dbReference type="InterPro" id="IPR004364">
    <property type="entry name" value="Aa-tRNA-synt_II"/>
</dbReference>
<keyword evidence="8" id="KW-1185">Reference proteome</keyword>
<keyword evidence="2" id="KW-0547">Nucleotide-binding</keyword>
<evidence type="ECO:0000256" key="2">
    <source>
        <dbReference type="ARBA" id="ARBA00022741"/>
    </source>
</evidence>
<evidence type="ECO:0000313" key="7">
    <source>
        <dbReference type="EMBL" id="GKU85930.1"/>
    </source>
</evidence>
<name>A0AAV5HLQ0_9ROSI</name>
<evidence type="ECO:0000259" key="6">
    <source>
        <dbReference type="Pfam" id="PF00152"/>
    </source>
</evidence>
<protein>
    <recommendedName>
        <fullName evidence="6">Aminoacyl-tRNA synthetase class II (D/K/N) domain-containing protein</fullName>
    </recommendedName>
</protein>
<evidence type="ECO:0000256" key="5">
    <source>
        <dbReference type="ARBA" id="ARBA00023146"/>
    </source>
</evidence>
<keyword evidence="4" id="KW-0648">Protein biosynthesis</keyword>
<dbReference type="Pfam" id="PF00152">
    <property type="entry name" value="tRNA-synt_2"/>
    <property type="match status" value="1"/>
</dbReference>
<dbReference type="InterPro" id="IPR045864">
    <property type="entry name" value="aa-tRNA-synth_II/BPL/LPL"/>
</dbReference>
<dbReference type="GO" id="GO:0005739">
    <property type="term" value="C:mitochondrion"/>
    <property type="evidence" value="ECO:0007669"/>
    <property type="project" value="TreeGrafter"/>
</dbReference>
<dbReference type="AlphaFoldDB" id="A0AAV5HLQ0"/>